<evidence type="ECO:0000256" key="3">
    <source>
        <dbReference type="PROSITE-ProRule" id="PRU00591"/>
    </source>
</evidence>
<dbReference type="PROSITE" id="PS51170">
    <property type="entry name" value="CW"/>
    <property type="match status" value="1"/>
</dbReference>
<evidence type="ECO:0000313" key="5">
    <source>
        <dbReference type="EMBL" id="RSI60073.1"/>
    </source>
</evidence>
<gene>
    <name evidence="5" type="primary">gtfC_6</name>
    <name evidence="5" type="ORF">D8867_00500</name>
</gene>
<dbReference type="InterPro" id="IPR018337">
    <property type="entry name" value="Cell_wall/Cho-bd_repeat"/>
</dbReference>
<accession>A0AAX1YEN0</accession>
<dbReference type="EMBL" id="RJNF01000001">
    <property type="protein sequence ID" value="RSI60073.1"/>
    <property type="molecule type" value="Genomic_DNA"/>
</dbReference>
<comment type="caution">
    <text evidence="5">The sequence shown here is derived from an EMBL/GenBank/DDBJ whole genome shotgun (WGS) entry which is preliminary data.</text>
</comment>
<feature type="compositionally biased region" description="Basic and acidic residues" evidence="4">
    <location>
        <begin position="138"/>
        <end position="155"/>
    </location>
</feature>
<feature type="compositionally biased region" description="Polar residues" evidence="4">
    <location>
        <begin position="110"/>
        <end position="137"/>
    </location>
</feature>
<dbReference type="AlphaFoldDB" id="A0AAX1YEN0"/>
<organism evidence="5 6">
    <name type="scientific">Streptococcus salivarius</name>
    <dbReference type="NCBI Taxonomy" id="1304"/>
    <lineage>
        <taxon>Bacteria</taxon>
        <taxon>Bacillati</taxon>
        <taxon>Bacillota</taxon>
        <taxon>Bacilli</taxon>
        <taxon>Lactobacillales</taxon>
        <taxon>Streptococcaceae</taxon>
        <taxon>Streptococcus</taxon>
    </lineage>
</organism>
<evidence type="ECO:0000256" key="2">
    <source>
        <dbReference type="ARBA" id="ARBA00022737"/>
    </source>
</evidence>
<name>A0AAX1YEN0_STRSL</name>
<dbReference type="GO" id="GO:0047849">
    <property type="term" value="F:dextransucrase activity"/>
    <property type="evidence" value="ECO:0007669"/>
    <property type="project" value="UniProtKB-EC"/>
</dbReference>
<dbReference type="SUPFAM" id="SSF69360">
    <property type="entry name" value="Cell wall binding repeat"/>
    <property type="match status" value="7"/>
</dbReference>
<dbReference type="Pfam" id="PF01473">
    <property type="entry name" value="Choline_bind_1"/>
    <property type="match status" value="6"/>
</dbReference>
<dbReference type="Pfam" id="PF19258">
    <property type="entry name" value="KxYKxGKxW_sig"/>
    <property type="match status" value="1"/>
</dbReference>
<evidence type="ECO:0000256" key="1">
    <source>
        <dbReference type="ARBA" id="ARBA00022729"/>
    </source>
</evidence>
<proteinExistence type="predicted"/>
<keyword evidence="5" id="KW-0328">Glycosyltransferase</keyword>
<evidence type="ECO:0000256" key="4">
    <source>
        <dbReference type="SAM" id="MobiDB-lite"/>
    </source>
</evidence>
<dbReference type="NCBIfam" id="TIGR04035">
    <property type="entry name" value="glucan_65_rpt"/>
    <property type="match status" value="10"/>
</dbReference>
<keyword evidence="5" id="KW-0808">Transferase</keyword>
<keyword evidence="1" id="KW-0732">Signal</keyword>
<keyword evidence="2" id="KW-0677">Repeat</keyword>
<sequence length="1231" mass="139902">MEKKVHFKLHKVKKHWVTIAVTGLTLGLSFAGLNYASAEEHHTPVNEATVEAIIKEGAIDVEAPATNEATAKPVENTPSTASSETATVSEAPVAASEVASSETVSEKPSSEVTSTFVSASETQNSESKSSVATSVTEKTAEETASHEDRTIDVTDRGIYPPPPWSSRVENVTGGEYYTDDDGFWHYRNENGDDYIDGHTIDGVKVYFDYKGRQVKGRFGLDQHFYDKDSGALVTSSYVNDGYNTYYVNKEGYRLIGHQKINGDWTYFNDSGAQLKESFDPEGRYYDKNGLRTDLGTNHYVQLHNKWYYIGNDGKILKGPQTIDGVKVYFSNYDGIQVKGDFASDEHYYDKDSGALVTNRFVHSMYDFFVDENGNRVTGQKNIGGAWYYFSPAQIKDEFGPDGYYYDKEGKRTDLGTNRYYQLHTHWYYIGKDGKILKGPQTIDGMNVYFDTDGKQVKGHFAADNRFYDKNNGWLVTNRIVNMYGDKTYYIDENGYKFTGVKEINGALYYFEPEQVFNKFAENGRYYDDKGKQVDFGTNRFFHLNGYCYYAGDDGTILTGRQTINGMDVYFENTGVQVKGRFISDYSGKNFRYYDKDSGALVKNQYVIAYNSTTGQNERYYLDNQGQPLTGPQTIDGKQVYFHELGNYSNNYGGWQIFDNFAEGRYYDQDGNLVDLGKNRYVQIKENWYYVGNDGKILTGYHTIDGVDVYFDNNGVQAKGTFDSNDRFHDKDTGGLIYNQFITVKDKTYYIDDKGNPVKGLAVIKNTEYFFDKQKGTQIKGDFAVNGKYYDGITGALVTNSYVRVGSDWYYVNSKGRRLKGAQIINNVAIYFNPQNGKQLKGGFDEDGYFYDKDSGAKTDLGKNHYVQINDAWYYIGSEGKILKGEQTIDGVQVHFDTITGVQVKGNFITKDGRLITEKDHASYTPAEKFFDKDSGALVKGRYFTHKGKWYYANDQGILLKGSQTIDGVNVYFHPYYFGGQAKDLVLDGYYYDKDTGARQEIPKNTFFKAGNKLYYFDSNGDFGRMTIDGKDYCVYSWGEVIRGGLGPYNTLPYYDEETGAAIHKTGLIKSGNNWFYLDENGRKVKGLREINGKIYYFSDGPESRYGHYYDQVRGLLVNPYNENYYNSTSKAAPTYFFDAETGAALTNQFFNWGGDWYYFGPDGKALIFDQVINGQHLYFRNNGKQVKGQFISDYKGTRYYDENSGELVTNQTRTINGVTYLFDENGRPTQL</sequence>
<dbReference type="RefSeq" id="WP_073686900.1">
    <property type="nucleotide sequence ID" value="NZ_JADNFO010000003.1"/>
</dbReference>
<dbReference type="NCBIfam" id="TIGR03715">
    <property type="entry name" value="KxYKxGKxW"/>
    <property type="match status" value="1"/>
</dbReference>
<feature type="repeat" description="Cell wall-binding" evidence="3">
    <location>
        <begin position="1146"/>
        <end position="1165"/>
    </location>
</feature>
<feature type="region of interest" description="Disordered" evidence="4">
    <location>
        <begin position="66"/>
        <end position="172"/>
    </location>
</feature>
<protein>
    <submittedName>
        <fullName evidence="5">Glucosyltransferase-SI</fullName>
        <ecNumber evidence="5">2.4.1.5</ecNumber>
    </submittedName>
</protein>
<evidence type="ECO:0000313" key="6">
    <source>
        <dbReference type="Proteomes" id="UP000273998"/>
    </source>
</evidence>
<dbReference type="EC" id="2.4.1.5" evidence="5"/>
<feature type="compositionally biased region" description="Low complexity" evidence="4">
    <location>
        <begin position="77"/>
        <end position="103"/>
    </location>
</feature>
<reference evidence="5 6" key="1">
    <citation type="submission" date="2018-11" db="EMBL/GenBank/DDBJ databases">
        <title>Species Designations Belie Phenotypic and Genotypic Heterogeneity in Oral Streptococci.</title>
        <authorList>
            <person name="Velsko I."/>
        </authorList>
    </citation>
    <scope>NUCLEOTIDE SEQUENCE [LARGE SCALE GENOMIC DNA]</scope>
    <source>
        <strain evidence="5 6">BCC42</strain>
    </source>
</reference>
<dbReference type="Pfam" id="PF19127">
    <property type="entry name" value="Choline_bind_3"/>
    <property type="match status" value="8"/>
</dbReference>
<dbReference type="Gene3D" id="2.10.270.10">
    <property type="entry name" value="Cholin Binding"/>
    <property type="match status" value="10"/>
</dbReference>
<dbReference type="Proteomes" id="UP000273998">
    <property type="component" value="Unassembled WGS sequence"/>
</dbReference>
<dbReference type="InterPro" id="IPR022263">
    <property type="entry name" value="KxYKxGKxW"/>
</dbReference>
<dbReference type="InterPro" id="IPR027636">
    <property type="entry name" value="Glucan-bd_rpt"/>
</dbReference>